<gene>
    <name evidence="2" type="ORF">EVAR_50253_1</name>
</gene>
<organism evidence="2 3">
    <name type="scientific">Eumeta variegata</name>
    <name type="common">Bagworm moth</name>
    <name type="synonym">Eumeta japonica</name>
    <dbReference type="NCBI Taxonomy" id="151549"/>
    <lineage>
        <taxon>Eukaryota</taxon>
        <taxon>Metazoa</taxon>
        <taxon>Ecdysozoa</taxon>
        <taxon>Arthropoda</taxon>
        <taxon>Hexapoda</taxon>
        <taxon>Insecta</taxon>
        <taxon>Pterygota</taxon>
        <taxon>Neoptera</taxon>
        <taxon>Endopterygota</taxon>
        <taxon>Lepidoptera</taxon>
        <taxon>Glossata</taxon>
        <taxon>Ditrysia</taxon>
        <taxon>Tineoidea</taxon>
        <taxon>Psychidae</taxon>
        <taxon>Oiketicinae</taxon>
        <taxon>Eumeta</taxon>
    </lineage>
</organism>
<proteinExistence type="predicted"/>
<dbReference type="EMBL" id="BGZK01001253">
    <property type="protein sequence ID" value="GBP75568.1"/>
    <property type="molecule type" value="Genomic_DNA"/>
</dbReference>
<name>A0A4C1YHK5_EUMVA</name>
<dbReference type="Proteomes" id="UP000299102">
    <property type="component" value="Unassembled WGS sequence"/>
</dbReference>
<evidence type="ECO:0000256" key="1">
    <source>
        <dbReference type="SAM" id="MobiDB-lite"/>
    </source>
</evidence>
<reference evidence="2 3" key="1">
    <citation type="journal article" date="2019" name="Commun. Biol.">
        <title>The bagworm genome reveals a unique fibroin gene that provides high tensile strength.</title>
        <authorList>
            <person name="Kono N."/>
            <person name="Nakamura H."/>
            <person name="Ohtoshi R."/>
            <person name="Tomita M."/>
            <person name="Numata K."/>
            <person name="Arakawa K."/>
        </authorList>
    </citation>
    <scope>NUCLEOTIDE SEQUENCE [LARGE SCALE GENOMIC DNA]</scope>
</reference>
<dbReference type="AlphaFoldDB" id="A0A4C1YHK5"/>
<sequence>MSLRRLGVAISMRSGSCHRRVCAGRAQPALCDLKFRCELTRVSLTHYHDEPYLGVTSPSRRTSVVGRPIPMVWERTSSANIDRSLARIPRRPRPAAGRRVSSVPGRAGRARSL</sequence>
<protein>
    <submittedName>
        <fullName evidence="2">Uncharacterized protein</fullName>
    </submittedName>
</protein>
<feature type="region of interest" description="Disordered" evidence="1">
    <location>
        <begin position="87"/>
        <end position="113"/>
    </location>
</feature>
<evidence type="ECO:0000313" key="2">
    <source>
        <dbReference type="EMBL" id="GBP75568.1"/>
    </source>
</evidence>
<accession>A0A4C1YHK5</accession>
<evidence type="ECO:0000313" key="3">
    <source>
        <dbReference type="Proteomes" id="UP000299102"/>
    </source>
</evidence>
<keyword evidence="3" id="KW-1185">Reference proteome</keyword>
<comment type="caution">
    <text evidence="2">The sequence shown here is derived from an EMBL/GenBank/DDBJ whole genome shotgun (WGS) entry which is preliminary data.</text>
</comment>